<reference evidence="4 5" key="1">
    <citation type="journal article" date="2018" name="PLoS Genet.">
        <title>Population sequencing reveals clonal diversity and ancestral inbreeding in the grapevine cultivar Chardonnay.</title>
        <authorList>
            <person name="Roach M.J."/>
            <person name="Johnson D.L."/>
            <person name="Bohlmann J."/>
            <person name="van Vuuren H.J."/>
            <person name="Jones S.J."/>
            <person name="Pretorius I.S."/>
            <person name="Schmidt S.A."/>
            <person name="Borneman A.R."/>
        </authorList>
    </citation>
    <scope>NUCLEOTIDE SEQUENCE [LARGE SCALE GENOMIC DNA]</scope>
    <source>
        <strain evidence="5">cv. Chardonnay</strain>
        <tissue evidence="4">Leaf</tissue>
    </source>
</reference>
<evidence type="ECO:0000256" key="2">
    <source>
        <dbReference type="PROSITE-ProRule" id="PRU00708"/>
    </source>
</evidence>
<dbReference type="Proteomes" id="UP000288805">
    <property type="component" value="Unassembled WGS sequence"/>
</dbReference>
<protein>
    <submittedName>
        <fullName evidence="4">Pentatricopeptide repeat-containing protein, mitochondrial</fullName>
    </submittedName>
</protein>
<dbReference type="Gene3D" id="3.30.70.100">
    <property type="match status" value="1"/>
</dbReference>
<dbReference type="InterPro" id="IPR046960">
    <property type="entry name" value="PPR_At4g14850-like_plant"/>
</dbReference>
<feature type="repeat" description="PPR" evidence="2">
    <location>
        <begin position="221"/>
        <end position="255"/>
    </location>
</feature>
<dbReference type="InterPro" id="IPR011990">
    <property type="entry name" value="TPR-like_helical_dom_sf"/>
</dbReference>
<dbReference type="InterPro" id="IPR002885">
    <property type="entry name" value="PPR_rpt"/>
</dbReference>
<dbReference type="Pfam" id="PF00403">
    <property type="entry name" value="HMA"/>
    <property type="match status" value="1"/>
</dbReference>
<dbReference type="SUPFAM" id="SSF55008">
    <property type="entry name" value="HMA, heavy metal-associated domain"/>
    <property type="match status" value="1"/>
</dbReference>
<dbReference type="NCBIfam" id="TIGR00756">
    <property type="entry name" value="PPR"/>
    <property type="match status" value="3"/>
</dbReference>
<feature type="repeat" description="PPR" evidence="2">
    <location>
        <begin position="407"/>
        <end position="441"/>
    </location>
</feature>
<dbReference type="PROSITE" id="PS50846">
    <property type="entry name" value="HMA_2"/>
    <property type="match status" value="1"/>
</dbReference>
<sequence length="448" mass="50026">MHIAMLEVIELRVRLHCKACEKAVRKALCKTKGVRCVEIDVTLNKISVMGYVDSKRILKVIRKTGTRAELWSSSGLLPYKFSLKHEQEKFSQIPVLDTATKELTMHIVLRKGLTSNADPTLSKVKEMVVRGAYDQTLVFYKQHLHPSTPSALHAIIPIFPSLIKATSLAPSLDFGLQLHCLVLKMGSHSHSIISNSLLSMYAKFSQVEAALLVFNTMTHRDTITWSSLVNCYAQNGYFKEASEMLKEMYTAGFLPKPQLIASIISICGRSGELRLGRQIHALVTADQRIKEELELESEQGIKLKNHVSWTAMVSGCCANGNYDVALHCFRAMLVEGIRPNRVTLLALLPACANLGGAKHAKQLHGYAFRHGFESDFHFSAALVHFYGECGEALRSAKLIFERMTHKDVVMWSTIIRSYSAGGNYSEAIRLFREMQLEGIAPNSVTLCQ</sequence>
<dbReference type="GO" id="GO:0046872">
    <property type="term" value="F:metal ion binding"/>
    <property type="evidence" value="ECO:0007669"/>
    <property type="project" value="InterPro"/>
</dbReference>
<organism evidence="4 5">
    <name type="scientific">Vitis vinifera</name>
    <name type="common">Grape</name>
    <dbReference type="NCBI Taxonomy" id="29760"/>
    <lineage>
        <taxon>Eukaryota</taxon>
        <taxon>Viridiplantae</taxon>
        <taxon>Streptophyta</taxon>
        <taxon>Embryophyta</taxon>
        <taxon>Tracheophyta</taxon>
        <taxon>Spermatophyta</taxon>
        <taxon>Magnoliopsida</taxon>
        <taxon>eudicotyledons</taxon>
        <taxon>Gunneridae</taxon>
        <taxon>Pentapetalae</taxon>
        <taxon>rosids</taxon>
        <taxon>Vitales</taxon>
        <taxon>Vitaceae</taxon>
        <taxon>Viteae</taxon>
        <taxon>Vitis</taxon>
    </lineage>
</organism>
<feature type="repeat" description="PPR" evidence="2">
    <location>
        <begin position="305"/>
        <end position="339"/>
    </location>
</feature>
<name>A0A438IBM7_VITVI</name>
<accession>A0A438IBM7</accession>
<evidence type="ECO:0000313" key="4">
    <source>
        <dbReference type="EMBL" id="RVW94120.1"/>
    </source>
</evidence>
<dbReference type="InterPro" id="IPR036163">
    <property type="entry name" value="HMA_dom_sf"/>
</dbReference>
<dbReference type="GO" id="GO:0003723">
    <property type="term" value="F:RNA binding"/>
    <property type="evidence" value="ECO:0007669"/>
    <property type="project" value="InterPro"/>
</dbReference>
<dbReference type="CDD" id="cd00371">
    <property type="entry name" value="HMA"/>
    <property type="match status" value="1"/>
</dbReference>
<dbReference type="Gene3D" id="1.25.40.10">
    <property type="entry name" value="Tetratricopeptide repeat domain"/>
    <property type="match status" value="3"/>
</dbReference>
<evidence type="ECO:0000259" key="3">
    <source>
        <dbReference type="PROSITE" id="PS50846"/>
    </source>
</evidence>
<dbReference type="PANTHER" id="PTHR47926:SF347">
    <property type="entry name" value="PENTATRICOPEPTIDE REPEAT-CONTAINING PROTEIN"/>
    <property type="match status" value="1"/>
</dbReference>
<dbReference type="GO" id="GO:0009451">
    <property type="term" value="P:RNA modification"/>
    <property type="evidence" value="ECO:0007669"/>
    <property type="project" value="InterPro"/>
</dbReference>
<gene>
    <name evidence="4" type="primary">PCMP-E7_2</name>
    <name evidence="4" type="ORF">CK203_038243</name>
</gene>
<dbReference type="Pfam" id="PF13041">
    <property type="entry name" value="PPR_2"/>
    <property type="match status" value="2"/>
</dbReference>
<dbReference type="EMBL" id="QGNW01000124">
    <property type="protein sequence ID" value="RVW94120.1"/>
    <property type="molecule type" value="Genomic_DNA"/>
</dbReference>
<keyword evidence="1" id="KW-0677">Repeat</keyword>
<dbReference type="InterPro" id="IPR006121">
    <property type="entry name" value="HMA_dom"/>
</dbReference>
<dbReference type="Pfam" id="PF01535">
    <property type="entry name" value="PPR"/>
    <property type="match status" value="2"/>
</dbReference>
<evidence type="ECO:0000256" key="1">
    <source>
        <dbReference type="ARBA" id="ARBA00022737"/>
    </source>
</evidence>
<evidence type="ECO:0000313" key="5">
    <source>
        <dbReference type="Proteomes" id="UP000288805"/>
    </source>
</evidence>
<dbReference type="AlphaFoldDB" id="A0A438IBM7"/>
<proteinExistence type="predicted"/>
<dbReference type="PROSITE" id="PS51375">
    <property type="entry name" value="PPR"/>
    <property type="match status" value="3"/>
</dbReference>
<comment type="caution">
    <text evidence="4">The sequence shown here is derived from an EMBL/GenBank/DDBJ whole genome shotgun (WGS) entry which is preliminary data.</text>
</comment>
<feature type="domain" description="HMA" evidence="3">
    <location>
        <begin position="6"/>
        <end position="69"/>
    </location>
</feature>
<dbReference type="PANTHER" id="PTHR47926">
    <property type="entry name" value="PENTATRICOPEPTIDE REPEAT-CONTAINING PROTEIN"/>
    <property type="match status" value="1"/>
</dbReference>